<sequence>MKFLALAATLATVAVSSVSAVCPGSAFGIIKASDGYRVVNNDCRELWPDTPVTGNPCTSGRFGCSPAPIKITDLYVYNPNKGLTEHYVCGGGGGSCPGIGNIERCCK</sequence>
<keyword evidence="1" id="KW-0732">Signal</keyword>
<comment type="caution">
    <text evidence="2">The sequence shown here is derived from an EMBL/GenBank/DDBJ whole genome shotgun (WGS) entry which is preliminary data.</text>
</comment>
<evidence type="ECO:0000313" key="2">
    <source>
        <dbReference type="EMBL" id="KAL0566009.1"/>
    </source>
</evidence>
<gene>
    <name evidence="2" type="ORF">V5O48_016003</name>
</gene>
<evidence type="ECO:0000313" key="3">
    <source>
        <dbReference type="Proteomes" id="UP001465976"/>
    </source>
</evidence>
<keyword evidence="3" id="KW-1185">Reference proteome</keyword>
<feature type="signal peptide" evidence="1">
    <location>
        <begin position="1"/>
        <end position="20"/>
    </location>
</feature>
<feature type="chain" id="PRO_5045640408" evidence="1">
    <location>
        <begin position="21"/>
        <end position="107"/>
    </location>
</feature>
<dbReference type="EMBL" id="JBAHYK010002042">
    <property type="protein sequence ID" value="KAL0566009.1"/>
    <property type="molecule type" value="Genomic_DNA"/>
</dbReference>
<evidence type="ECO:0000256" key="1">
    <source>
        <dbReference type="SAM" id="SignalP"/>
    </source>
</evidence>
<proteinExistence type="predicted"/>
<accession>A0ABR3ET12</accession>
<name>A0ABR3ET12_9AGAR</name>
<reference evidence="2 3" key="1">
    <citation type="submission" date="2024-02" db="EMBL/GenBank/DDBJ databases">
        <title>A draft genome for the cacao thread blight pathogen Marasmius crinis-equi.</title>
        <authorList>
            <person name="Cohen S.P."/>
            <person name="Baruah I.K."/>
            <person name="Amoako-Attah I."/>
            <person name="Bukari Y."/>
            <person name="Meinhardt L.W."/>
            <person name="Bailey B.A."/>
        </authorList>
    </citation>
    <scope>NUCLEOTIDE SEQUENCE [LARGE SCALE GENOMIC DNA]</scope>
    <source>
        <strain evidence="2 3">GH-76</strain>
    </source>
</reference>
<organism evidence="2 3">
    <name type="scientific">Marasmius crinis-equi</name>
    <dbReference type="NCBI Taxonomy" id="585013"/>
    <lineage>
        <taxon>Eukaryota</taxon>
        <taxon>Fungi</taxon>
        <taxon>Dikarya</taxon>
        <taxon>Basidiomycota</taxon>
        <taxon>Agaricomycotina</taxon>
        <taxon>Agaricomycetes</taxon>
        <taxon>Agaricomycetidae</taxon>
        <taxon>Agaricales</taxon>
        <taxon>Marasmiineae</taxon>
        <taxon>Marasmiaceae</taxon>
        <taxon>Marasmius</taxon>
    </lineage>
</organism>
<dbReference type="Proteomes" id="UP001465976">
    <property type="component" value="Unassembled WGS sequence"/>
</dbReference>
<protein>
    <submittedName>
        <fullName evidence="2">Uncharacterized protein</fullName>
    </submittedName>
</protein>